<dbReference type="EMBL" id="DTAI01000030">
    <property type="protein sequence ID" value="HGN36103.1"/>
    <property type="molecule type" value="Genomic_DNA"/>
</dbReference>
<evidence type="ECO:0000256" key="3">
    <source>
        <dbReference type="ARBA" id="ARBA00022839"/>
    </source>
</evidence>
<sequence>MLILHVSDTHLGAMPYGLVSRARDVYEAFKETVDIALKERVSIYLHAGDFFDSPNPPPESYIIAYRELKKLKESGIRTVVISGQHDIPRRHAISPLYLLQDLGVIDVLAINSVSNKTFEYPSLVVSIYAVPYGLRSLISKMAVSKEGNRNILIAHLLLRELGIPSEEADISLNHIPKGFTYIALGDYHVKTELRHVDGAPAIYPGATEIHRENECCDKYVALVDLGPKEPIVNFLKLKSVRPWVRVRCADASLCVKELSEIVHRIDSSKRPIVSVELLKIGVEVITRILNEMINKGVIEYYRIKVADEGGILEGSTVKMDDVYEYIDLDKIIQNIIKHENLALLISRYVKEPTRQIADEIIQFLKNNVEAVKALEMSSTYSSAQYRDSNNNMVDSVRNRDRKDSVNRRASLLSFAGENR</sequence>
<comment type="caution">
    <text evidence="5">The sequence shown here is derived from an EMBL/GenBank/DDBJ whole genome shotgun (WGS) entry which is preliminary data.</text>
</comment>
<dbReference type="Pfam" id="PF00149">
    <property type="entry name" value="Metallophos"/>
    <property type="match status" value="1"/>
</dbReference>
<evidence type="ECO:0000313" key="5">
    <source>
        <dbReference type="EMBL" id="HGN36103.1"/>
    </source>
</evidence>
<dbReference type="CDD" id="cd00840">
    <property type="entry name" value="MPP_Mre11_N"/>
    <property type="match status" value="1"/>
</dbReference>
<dbReference type="InterPro" id="IPR029052">
    <property type="entry name" value="Metallo-depent_PP-like"/>
</dbReference>
<dbReference type="PANTHER" id="PTHR30337:SF0">
    <property type="entry name" value="NUCLEASE SBCCD SUBUNIT D"/>
    <property type="match status" value="1"/>
</dbReference>
<organism evidence="5">
    <name type="scientific">Ignisphaera aggregans</name>
    <dbReference type="NCBI Taxonomy" id="334771"/>
    <lineage>
        <taxon>Archaea</taxon>
        <taxon>Thermoproteota</taxon>
        <taxon>Thermoprotei</taxon>
        <taxon>Desulfurococcales</taxon>
        <taxon>Desulfurococcaceae</taxon>
        <taxon>Ignisphaera</taxon>
    </lineage>
</organism>
<gene>
    <name evidence="5" type="ORF">ENT87_00920</name>
</gene>
<evidence type="ECO:0000259" key="4">
    <source>
        <dbReference type="Pfam" id="PF00149"/>
    </source>
</evidence>
<keyword evidence="2" id="KW-0378">Hydrolase</keyword>
<dbReference type="AlphaFoldDB" id="A0A7J3I612"/>
<dbReference type="Gene3D" id="3.60.21.10">
    <property type="match status" value="1"/>
</dbReference>
<keyword evidence="3 5" id="KW-0269">Exonuclease</keyword>
<evidence type="ECO:0000256" key="2">
    <source>
        <dbReference type="ARBA" id="ARBA00022801"/>
    </source>
</evidence>
<dbReference type="InterPro" id="IPR041796">
    <property type="entry name" value="Mre11_N"/>
</dbReference>
<proteinExistence type="predicted"/>
<keyword evidence="1" id="KW-0540">Nuclease</keyword>
<dbReference type="SUPFAM" id="SSF56300">
    <property type="entry name" value="Metallo-dependent phosphatases"/>
    <property type="match status" value="1"/>
</dbReference>
<dbReference type="InterPro" id="IPR004843">
    <property type="entry name" value="Calcineurin-like_PHP"/>
</dbReference>
<dbReference type="GO" id="GO:0004527">
    <property type="term" value="F:exonuclease activity"/>
    <property type="evidence" value="ECO:0007669"/>
    <property type="project" value="UniProtKB-KW"/>
</dbReference>
<name>A0A7J3I612_9CREN</name>
<evidence type="ECO:0000256" key="1">
    <source>
        <dbReference type="ARBA" id="ARBA00022722"/>
    </source>
</evidence>
<reference evidence="5" key="1">
    <citation type="journal article" date="2020" name="mSystems">
        <title>Genome- and Community-Level Interaction Insights into Carbon Utilization and Element Cycling Functions of Hydrothermarchaeota in Hydrothermal Sediment.</title>
        <authorList>
            <person name="Zhou Z."/>
            <person name="Liu Y."/>
            <person name="Xu W."/>
            <person name="Pan J."/>
            <person name="Luo Z.H."/>
            <person name="Li M."/>
        </authorList>
    </citation>
    <scope>NUCLEOTIDE SEQUENCE [LARGE SCALE GENOMIC DNA]</scope>
    <source>
        <strain evidence="5">SpSt-618</strain>
    </source>
</reference>
<protein>
    <submittedName>
        <fullName evidence="5">DNA repair exonuclease</fullName>
    </submittedName>
</protein>
<accession>A0A7J3I612</accession>
<dbReference type="InterPro" id="IPR050535">
    <property type="entry name" value="DNA_Repair-Maintenance_Comp"/>
</dbReference>
<dbReference type="PANTHER" id="PTHR30337">
    <property type="entry name" value="COMPONENT OF ATP-DEPENDENT DSDNA EXONUCLEASE"/>
    <property type="match status" value="1"/>
</dbReference>
<feature type="domain" description="Calcineurin-like phosphoesterase" evidence="4">
    <location>
        <begin position="1"/>
        <end position="190"/>
    </location>
</feature>